<dbReference type="InParanoid" id="A0A1B6PDP3"/>
<feature type="signal peptide" evidence="1">
    <location>
        <begin position="1"/>
        <end position="28"/>
    </location>
</feature>
<name>A0A1B6PDP3_SORBI</name>
<proteinExistence type="predicted"/>
<accession>A0A1B6PDP3</accession>
<organism evidence="2 3">
    <name type="scientific">Sorghum bicolor</name>
    <name type="common">Sorghum</name>
    <name type="synonym">Sorghum vulgare</name>
    <dbReference type="NCBI Taxonomy" id="4558"/>
    <lineage>
        <taxon>Eukaryota</taxon>
        <taxon>Viridiplantae</taxon>
        <taxon>Streptophyta</taxon>
        <taxon>Embryophyta</taxon>
        <taxon>Tracheophyta</taxon>
        <taxon>Spermatophyta</taxon>
        <taxon>Magnoliopsida</taxon>
        <taxon>Liliopsida</taxon>
        <taxon>Poales</taxon>
        <taxon>Poaceae</taxon>
        <taxon>PACMAD clade</taxon>
        <taxon>Panicoideae</taxon>
        <taxon>Andropogonodae</taxon>
        <taxon>Andropogoneae</taxon>
        <taxon>Sorghinae</taxon>
        <taxon>Sorghum</taxon>
    </lineage>
</organism>
<dbReference type="AlphaFoldDB" id="A0A1B6PDP3"/>
<reference evidence="3" key="2">
    <citation type="journal article" date="2018" name="Plant J.">
        <title>The Sorghum bicolor reference genome: improved assembly, gene annotations, a transcriptome atlas, and signatures of genome organization.</title>
        <authorList>
            <person name="McCormick R.F."/>
            <person name="Truong S.K."/>
            <person name="Sreedasyam A."/>
            <person name="Jenkins J."/>
            <person name="Shu S."/>
            <person name="Sims D."/>
            <person name="Kennedy M."/>
            <person name="Amirebrahimi M."/>
            <person name="Weers B.D."/>
            <person name="McKinley B."/>
            <person name="Mattison A."/>
            <person name="Morishige D.T."/>
            <person name="Grimwood J."/>
            <person name="Schmutz J."/>
            <person name="Mullet J.E."/>
        </authorList>
    </citation>
    <scope>NUCLEOTIDE SEQUENCE [LARGE SCALE GENOMIC DNA]</scope>
    <source>
        <strain evidence="3">cv. BTx623</strain>
    </source>
</reference>
<dbReference type="Gramene" id="KXG23812">
    <property type="protein sequence ID" value="KXG23812"/>
    <property type="gene ID" value="SORBI_3008G143300"/>
</dbReference>
<reference evidence="2 3" key="1">
    <citation type="journal article" date="2009" name="Nature">
        <title>The Sorghum bicolor genome and the diversification of grasses.</title>
        <authorList>
            <person name="Paterson A.H."/>
            <person name="Bowers J.E."/>
            <person name="Bruggmann R."/>
            <person name="Dubchak I."/>
            <person name="Grimwood J."/>
            <person name="Gundlach H."/>
            <person name="Haberer G."/>
            <person name="Hellsten U."/>
            <person name="Mitros T."/>
            <person name="Poliakov A."/>
            <person name="Schmutz J."/>
            <person name="Spannagl M."/>
            <person name="Tang H."/>
            <person name="Wang X."/>
            <person name="Wicker T."/>
            <person name="Bharti A.K."/>
            <person name="Chapman J."/>
            <person name="Feltus F.A."/>
            <person name="Gowik U."/>
            <person name="Grigoriev I.V."/>
            <person name="Lyons E."/>
            <person name="Maher C.A."/>
            <person name="Martis M."/>
            <person name="Narechania A."/>
            <person name="Otillar R.P."/>
            <person name="Penning B.W."/>
            <person name="Salamov A.A."/>
            <person name="Wang Y."/>
            <person name="Zhang L."/>
            <person name="Carpita N.C."/>
            <person name="Freeling M."/>
            <person name="Gingle A.R."/>
            <person name="Hash C.T."/>
            <person name="Keller B."/>
            <person name="Klein P."/>
            <person name="Kresovich S."/>
            <person name="McCann M.C."/>
            <person name="Ming R."/>
            <person name="Peterson D.G."/>
            <person name="Mehboob-ur-Rahman"/>
            <person name="Ware D."/>
            <person name="Westhoff P."/>
            <person name="Mayer K.F."/>
            <person name="Messing J."/>
            <person name="Rokhsar D.S."/>
        </authorList>
    </citation>
    <scope>NUCLEOTIDE SEQUENCE [LARGE SCALE GENOMIC DNA]</scope>
    <source>
        <strain evidence="3">cv. BTx623</strain>
    </source>
</reference>
<dbReference type="Proteomes" id="UP000000768">
    <property type="component" value="Chromosome 8"/>
</dbReference>
<keyword evidence="3" id="KW-1185">Reference proteome</keyword>
<dbReference type="PROSITE" id="PS51257">
    <property type="entry name" value="PROKAR_LIPOPROTEIN"/>
    <property type="match status" value="1"/>
</dbReference>
<dbReference type="OMA" id="CRCSKTL"/>
<feature type="chain" id="PRO_5008588888" description="Embryo surrounding factor 1 brassicaceae domain-containing protein" evidence="1">
    <location>
        <begin position="29"/>
        <end position="83"/>
    </location>
</feature>
<evidence type="ECO:0000313" key="2">
    <source>
        <dbReference type="EMBL" id="KXG23812.1"/>
    </source>
</evidence>
<evidence type="ECO:0000313" key="3">
    <source>
        <dbReference type="Proteomes" id="UP000000768"/>
    </source>
</evidence>
<sequence length="83" mass="9184">MVKITMEGSKVVLFLMLILGCFMIPTHSRNVVDLCPCQKQTCKNGAISEAVCYCCSQDNCYATSEDCEIAWPTCRCSKTLHAP</sequence>
<evidence type="ECO:0000256" key="1">
    <source>
        <dbReference type="SAM" id="SignalP"/>
    </source>
</evidence>
<gene>
    <name evidence="2" type="ORF">SORBI_3008G143300</name>
</gene>
<protein>
    <recommendedName>
        <fullName evidence="4">Embryo surrounding factor 1 brassicaceae domain-containing protein</fullName>
    </recommendedName>
</protein>
<evidence type="ECO:0008006" key="4">
    <source>
        <dbReference type="Google" id="ProtNLM"/>
    </source>
</evidence>
<keyword evidence="1" id="KW-0732">Signal</keyword>
<dbReference type="EMBL" id="CM000767">
    <property type="protein sequence ID" value="KXG23812.1"/>
    <property type="molecule type" value="Genomic_DNA"/>
</dbReference>